<keyword evidence="2" id="KW-0479">Metal-binding</keyword>
<organism evidence="5 6">
    <name type="scientific">Gynuella sunshinyii YC6258</name>
    <dbReference type="NCBI Taxonomy" id="1445510"/>
    <lineage>
        <taxon>Bacteria</taxon>
        <taxon>Pseudomonadati</taxon>
        <taxon>Pseudomonadota</taxon>
        <taxon>Gammaproteobacteria</taxon>
        <taxon>Oceanospirillales</taxon>
        <taxon>Saccharospirillaceae</taxon>
        <taxon>Gynuella</taxon>
    </lineage>
</organism>
<dbReference type="Pfam" id="PF03328">
    <property type="entry name" value="HpcH_HpaI"/>
    <property type="match status" value="1"/>
</dbReference>
<dbReference type="EC" id="4.1.2.-" evidence="5"/>
<evidence type="ECO:0000259" key="4">
    <source>
        <dbReference type="Pfam" id="PF03328"/>
    </source>
</evidence>
<reference evidence="5 6" key="1">
    <citation type="submission" date="2014-01" db="EMBL/GenBank/DDBJ databases">
        <title>Full genme sequencing of cellulolytic bacterium Gynuella sunshinyii YC6258T gen. nov., sp. nov.</title>
        <authorList>
            <person name="Khan H."/>
            <person name="Chung E.J."/>
            <person name="Chung Y.R."/>
        </authorList>
    </citation>
    <scope>NUCLEOTIDE SEQUENCE [LARGE SCALE GENOMIC DNA]</scope>
    <source>
        <strain evidence="5 6">YC6258</strain>
    </source>
</reference>
<dbReference type="PANTHER" id="PTHR30502:SF0">
    <property type="entry name" value="PHOSPHOENOLPYRUVATE CARBOXYLASE FAMILY PROTEIN"/>
    <property type="match status" value="1"/>
</dbReference>
<dbReference type="InterPro" id="IPR005000">
    <property type="entry name" value="Aldolase/citrate-lyase_domain"/>
</dbReference>
<evidence type="ECO:0000256" key="1">
    <source>
        <dbReference type="ARBA" id="ARBA00005568"/>
    </source>
</evidence>
<dbReference type="AlphaFoldDB" id="A0A0C5VH07"/>
<dbReference type="SUPFAM" id="SSF51621">
    <property type="entry name" value="Phosphoenolpyruvate/pyruvate domain"/>
    <property type="match status" value="1"/>
</dbReference>
<keyword evidence="3 5" id="KW-0456">Lyase</keyword>
<accession>A0A0C5VH07</accession>
<sequence>MYGSVIEEVMMRANKLRQIWAEGNAVVNGWLAIPNSFSAETMAHQGWDSLTIDLQHGVNDYLAAVNMLTAISTTDTVPVVRVPWLDPGILMKMLDAGAYGVICPMINTAEDAEKLVASTHYPPRGTRSFGPIRAFLYGGQDYPDHANDTIVTFAMIETRQGLDNLEEILKVDGLDAIYIGPSDLSLALGCKPTFDDVEPPVVEAIEYILAKCQERGLVAGIHNGTPEFALKRVAMGFQFVTISSDARLMAAGAQQVLGRMHQGMGSGGSGGY</sequence>
<evidence type="ECO:0000256" key="3">
    <source>
        <dbReference type="ARBA" id="ARBA00023239"/>
    </source>
</evidence>
<dbReference type="GO" id="GO:0005737">
    <property type="term" value="C:cytoplasm"/>
    <property type="evidence" value="ECO:0007669"/>
    <property type="project" value="TreeGrafter"/>
</dbReference>
<dbReference type="HOGENOM" id="CLU_059964_3_2_6"/>
<dbReference type="PATRIC" id="fig|1445510.3.peg.1821"/>
<name>A0A0C5VH07_9GAMM</name>
<dbReference type="Proteomes" id="UP000032266">
    <property type="component" value="Chromosome"/>
</dbReference>
<keyword evidence="6" id="KW-1185">Reference proteome</keyword>
<comment type="similarity">
    <text evidence="1">Belongs to the HpcH/HpaI aldolase family.</text>
</comment>
<evidence type="ECO:0000313" key="6">
    <source>
        <dbReference type="Proteomes" id="UP000032266"/>
    </source>
</evidence>
<dbReference type="GO" id="GO:0046872">
    <property type="term" value="F:metal ion binding"/>
    <property type="evidence" value="ECO:0007669"/>
    <property type="project" value="UniProtKB-KW"/>
</dbReference>
<dbReference type="Gene3D" id="3.20.20.60">
    <property type="entry name" value="Phosphoenolpyruvate-binding domains"/>
    <property type="match status" value="1"/>
</dbReference>
<evidence type="ECO:0000256" key="2">
    <source>
        <dbReference type="ARBA" id="ARBA00022723"/>
    </source>
</evidence>
<dbReference type="PANTHER" id="PTHR30502">
    <property type="entry name" value="2-KETO-3-DEOXY-L-RHAMNONATE ALDOLASE"/>
    <property type="match status" value="1"/>
</dbReference>
<feature type="domain" description="HpcH/HpaI aldolase/citrate lyase" evidence="4">
    <location>
        <begin position="30"/>
        <end position="227"/>
    </location>
</feature>
<dbReference type="KEGG" id="gsn:YC6258_01858"/>
<evidence type="ECO:0000313" key="5">
    <source>
        <dbReference type="EMBL" id="AJQ93902.1"/>
    </source>
</evidence>
<dbReference type="InterPro" id="IPR050251">
    <property type="entry name" value="HpcH-HpaI_aldolase"/>
</dbReference>
<dbReference type="InterPro" id="IPR015813">
    <property type="entry name" value="Pyrv/PenolPyrv_kinase-like_dom"/>
</dbReference>
<gene>
    <name evidence="5" type="ORF">YC6258_01858</name>
</gene>
<dbReference type="GO" id="GO:0016832">
    <property type="term" value="F:aldehyde-lyase activity"/>
    <property type="evidence" value="ECO:0007669"/>
    <property type="project" value="TreeGrafter"/>
</dbReference>
<dbReference type="STRING" id="1445510.YC6258_01858"/>
<proteinExistence type="inferred from homology"/>
<dbReference type="InterPro" id="IPR040442">
    <property type="entry name" value="Pyrv_kinase-like_dom_sf"/>
</dbReference>
<dbReference type="EMBL" id="CP007142">
    <property type="protein sequence ID" value="AJQ93902.1"/>
    <property type="molecule type" value="Genomic_DNA"/>
</dbReference>
<protein>
    <submittedName>
        <fullName evidence="5">2,4-dihydroxyhept-2-ene-1,7-dioic acid aldolase</fullName>
        <ecNumber evidence="5">4.1.2.-</ecNumber>
    </submittedName>
</protein>